<dbReference type="InterPro" id="IPR002060">
    <property type="entry name" value="Squ/phyt_synthse"/>
</dbReference>
<dbReference type="FunFam" id="1.10.600.10:FF:000023">
    <property type="entry name" value="Squalene synthase"/>
    <property type="match status" value="1"/>
</dbReference>
<dbReference type="Pfam" id="PF00494">
    <property type="entry name" value="SQS_PSY"/>
    <property type="match status" value="1"/>
</dbReference>
<keyword evidence="5" id="KW-0812">Transmembrane</keyword>
<dbReference type="GO" id="GO:0045338">
    <property type="term" value="P:farnesyl diphosphate metabolic process"/>
    <property type="evidence" value="ECO:0007669"/>
    <property type="project" value="InterPro"/>
</dbReference>
<keyword evidence="4 5" id="KW-0808">Transferase</keyword>
<dbReference type="SFLD" id="SFLDS00005">
    <property type="entry name" value="Isoprenoid_Synthase_Type_I"/>
    <property type="match status" value="1"/>
</dbReference>
<dbReference type="PROSITE" id="PS01045">
    <property type="entry name" value="SQUALEN_PHYTOEN_SYN_2"/>
    <property type="match status" value="1"/>
</dbReference>
<proteinExistence type="inferred from homology"/>
<reference evidence="6 7" key="1">
    <citation type="submission" date="2014-04" db="EMBL/GenBank/DDBJ databases">
        <authorList>
            <consortium name="DOE Joint Genome Institute"/>
            <person name="Kuo A."/>
            <person name="Zuccaro A."/>
            <person name="Kohler A."/>
            <person name="Nagy L.G."/>
            <person name="Floudas D."/>
            <person name="Copeland A."/>
            <person name="Barry K.W."/>
            <person name="Cichocki N."/>
            <person name="Veneault-Fourrey C."/>
            <person name="LaButti K."/>
            <person name="Lindquist E.A."/>
            <person name="Lipzen A."/>
            <person name="Lundell T."/>
            <person name="Morin E."/>
            <person name="Murat C."/>
            <person name="Sun H."/>
            <person name="Tunlid A."/>
            <person name="Henrissat B."/>
            <person name="Grigoriev I.V."/>
            <person name="Hibbett D.S."/>
            <person name="Martin F."/>
            <person name="Nordberg H.P."/>
            <person name="Cantor M.N."/>
            <person name="Hua S.X."/>
        </authorList>
    </citation>
    <scope>NUCLEOTIDE SEQUENCE [LARGE SCALE GENOMIC DNA]</scope>
    <source>
        <strain evidence="6 7">MAFF 305830</strain>
    </source>
</reference>
<dbReference type="UniPathway" id="UPA00767">
    <property type="reaction ID" value="UER00751"/>
</dbReference>
<comment type="catalytic activity">
    <reaction evidence="5">
        <text>2 (2E,6E)-farnesyl diphosphate + NADPH + H(+) = squalene + 2 diphosphate + NADP(+)</text>
        <dbReference type="Rhea" id="RHEA:32295"/>
        <dbReference type="ChEBI" id="CHEBI:15378"/>
        <dbReference type="ChEBI" id="CHEBI:15440"/>
        <dbReference type="ChEBI" id="CHEBI:33019"/>
        <dbReference type="ChEBI" id="CHEBI:57783"/>
        <dbReference type="ChEBI" id="CHEBI:58349"/>
        <dbReference type="ChEBI" id="CHEBI:175763"/>
        <dbReference type="EC" id="2.5.1.21"/>
    </reaction>
</comment>
<dbReference type="GO" id="GO:0055056">
    <property type="term" value="F:D-glucose transmembrane transporter activity"/>
    <property type="evidence" value="ECO:0007669"/>
    <property type="project" value="UniProtKB-UniRule"/>
</dbReference>
<reference evidence="7" key="2">
    <citation type="submission" date="2015-01" db="EMBL/GenBank/DDBJ databases">
        <title>Evolutionary Origins and Diversification of the Mycorrhizal Mutualists.</title>
        <authorList>
            <consortium name="DOE Joint Genome Institute"/>
            <consortium name="Mycorrhizal Genomics Consortium"/>
            <person name="Kohler A."/>
            <person name="Kuo A."/>
            <person name="Nagy L.G."/>
            <person name="Floudas D."/>
            <person name="Copeland A."/>
            <person name="Barry K.W."/>
            <person name="Cichocki N."/>
            <person name="Veneault-Fourrey C."/>
            <person name="LaButti K."/>
            <person name="Lindquist E.A."/>
            <person name="Lipzen A."/>
            <person name="Lundell T."/>
            <person name="Morin E."/>
            <person name="Murat C."/>
            <person name="Riley R."/>
            <person name="Ohm R."/>
            <person name="Sun H."/>
            <person name="Tunlid A."/>
            <person name="Henrissat B."/>
            <person name="Grigoriev I.V."/>
            <person name="Hibbett D.S."/>
            <person name="Martin F."/>
        </authorList>
    </citation>
    <scope>NUCLEOTIDE SEQUENCE [LARGE SCALE GENOMIC DNA]</scope>
    <source>
        <strain evidence="7">MAFF 305830</strain>
    </source>
</reference>
<keyword evidence="5" id="KW-1133">Transmembrane helix</keyword>
<dbReference type="PANTHER" id="PTHR11626:SF2">
    <property type="entry name" value="SQUALENE SYNTHASE"/>
    <property type="match status" value="1"/>
</dbReference>
<dbReference type="Gene3D" id="1.10.600.10">
    <property type="entry name" value="Farnesyl Diphosphate Synthase"/>
    <property type="match status" value="1"/>
</dbReference>
<comment type="catalytic activity">
    <reaction evidence="5">
        <text>2 (2E,6E)-farnesyl diphosphate + NADH + H(+) = squalene + 2 diphosphate + NAD(+)</text>
        <dbReference type="Rhea" id="RHEA:32299"/>
        <dbReference type="ChEBI" id="CHEBI:15378"/>
        <dbReference type="ChEBI" id="CHEBI:15440"/>
        <dbReference type="ChEBI" id="CHEBI:33019"/>
        <dbReference type="ChEBI" id="CHEBI:57540"/>
        <dbReference type="ChEBI" id="CHEBI:57945"/>
        <dbReference type="ChEBI" id="CHEBI:175763"/>
        <dbReference type="EC" id="2.5.1.21"/>
    </reaction>
</comment>
<dbReference type="SFLD" id="SFLDG01018">
    <property type="entry name" value="Squalene/Phytoene_Synthase_Lik"/>
    <property type="match status" value="1"/>
</dbReference>
<evidence type="ECO:0000256" key="2">
    <source>
        <dbReference type="ARBA" id="ARBA00006251"/>
    </source>
</evidence>
<sequence length="500" mass="57823">MGKFQLLQLLFTHPSEFAAMAQYWLYHSDQKRDITNPKEFKTTGYDRETMKKCWHFLDMTSRSFAMVIKELDGDLARVIALFYLVLRGLDTVEDDMTLSDEIKQPILRTFHQKLTVEGWTFDGCGPNEKDRQLLVEFDNVVAEMGLLEKEARDVIIDITHKMETGMADFAHRAAISKSAPYLTTIVEFDLYCHYVAGLVGEGLSRLFAATGKEGPWIAEQLVLSNSMGLLLQKTNILRDYREDCDEQRYFWPQEIWGRYGFKRPEDMYVLDSQGKTDDRAMWALSEMTLNALSHCIDALDYLVLLKNQTVFNFCAIPAVMAIATLELCFMNPAVFQRNIKIRRGETVGLIMRSTDPRSAAYIFRDYARKIHKKAVPADPNYLGICAMWGKIEVWCEQHFPSFVSFNEDKKVQYAPSDPRSRTVNRYLEMRRKELNQPPTRGDQPVPWQMYAFVLGMTAFLFLVAGVFTLSGLYYFYGEEWTWKDLGRPGFGKIQDQTVLQ</sequence>
<gene>
    <name evidence="6" type="ORF">M408DRAFT_80958</name>
</gene>
<evidence type="ECO:0000313" key="6">
    <source>
        <dbReference type="EMBL" id="KIM21135.1"/>
    </source>
</evidence>
<dbReference type="OrthoDB" id="431150at2759"/>
<evidence type="ECO:0000256" key="5">
    <source>
        <dbReference type="RuleBase" id="RU368088"/>
    </source>
</evidence>
<dbReference type="HOGENOM" id="CLU_031981_2_2_1"/>
<dbReference type="InterPro" id="IPR033904">
    <property type="entry name" value="Trans_IPPS_HH"/>
</dbReference>
<feature type="transmembrane region" description="Helical" evidence="5">
    <location>
        <begin position="310"/>
        <end position="334"/>
    </location>
</feature>
<dbReference type="SUPFAM" id="SSF48576">
    <property type="entry name" value="Terpenoid synthases"/>
    <property type="match status" value="1"/>
</dbReference>
<dbReference type="InterPro" id="IPR044844">
    <property type="entry name" value="Trans_IPPS_euk-type"/>
</dbReference>
<dbReference type="NCBIfam" id="TIGR01559">
    <property type="entry name" value="squal_synth"/>
    <property type="match status" value="1"/>
</dbReference>
<comment type="function">
    <text evidence="5">Catalyzes the condensation of 2 farnesyl pyrophosphate (FPP) moieties to form squalene.</text>
</comment>
<dbReference type="EC" id="2.5.1.21" evidence="3 5"/>
<dbReference type="GO" id="GO:0051996">
    <property type="term" value="F:squalene synthase [NAD(P)H] activity"/>
    <property type="evidence" value="ECO:0007669"/>
    <property type="project" value="UniProtKB-UniRule"/>
</dbReference>
<dbReference type="Proteomes" id="UP000054097">
    <property type="component" value="Unassembled WGS sequence"/>
</dbReference>
<evidence type="ECO:0000256" key="3">
    <source>
        <dbReference type="ARBA" id="ARBA00012373"/>
    </source>
</evidence>
<dbReference type="GO" id="GO:0006696">
    <property type="term" value="P:ergosterol biosynthetic process"/>
    <property type="evidence" value="ECO:0007669"/>
    <property type="project" value="TreeGrafter"/>
</dbReference>
<keyword evidence="5" id="KW-0472">Membrane</keyword>
<name>A0A0C3A955_SERVB</name>
<dbReference type="STRING" id="933852.A0A0C3A955"/>
<organism evidence="6 7">
    <name type="scientific">Serendipita vermifera MAFF 305830</name>
    <dbReference type="NCBI Taxonomy" id="933852"/>
    <lineage>
        <taxon>Eukaryota</taxon>
        <taxon>Fungi</taxon>
        <taxon>Dikarya</taxon>
        <taxon>Basidiomycota</taxon>
        <taxon>Agaricomycotina</taxon>
        <taxon>Agaricomycetes</taxon>
        <taxon>Sebacinales</taxon>
        <taxon>Serendipitaceae</taxon>
        <taxon>Serendipita</taxon>
    </lineage>
</organism>
<dbReference type="AlphaFoldDB" id="A0A0C3A955"/>
<protein>
    <recommendedName>
        <fullName evidence="3 5">Squalene synthase</fullName>
        <shortName evidence="5">SQS</shortName>
        <shortName evidence="5">SS</shortName>
        <ecNumber evidence="3 5">2.5.1.21</ecNumber>
    </recommendedName>
</protein>
<evidence type="ECO:0000256" key="4">
    <source>
        <dbReference type="ARBA" id="ARBA00022679"/>
    </source>
</evidence>
<dbReference type="PROSITE" id="PS01044">
    <property type="entry name" value="SQUALEN_PHYTOEN_SYN_1"/>
    <property type="match status" value="1"/>
</dbReference>
<dbReference type="InterPro" id="IPR006449">
    <property type="entry name" value="Squal_synth-like"/>
</dbReference>
<comment type="pathway">
    <text evidence="5">Terpene metabolism; lanosterol biosynthesis; lanosterol from farnesyl diphosphate: step 1/3.</text>
</comment>
<dbReference type="EMBL" id="KN824392">
    <property type="protein sequence ID" value="KIM21135.1"/>
    <property type="molecule type" value="Genomic_DNA"/>
</dbReference>
<feature type="transmembrane region" description="Helical" evidence="5">
    <location>
        <begin position="450"/>
        <end position="476"/>
    </location>
</feature>
<evidence type="ECO:0000313" key="7">
    <source>
        <dbReference type="Proteomes" id="UP000054097"/>
    </source>
</evidence>
<dbReference type="CDD" id="cd00683">
    <property type="entry name" value="Trans_IPPS_HH"/>
    <property type="match status" value="1"/>
</dbReference>
<dbReference type="PANTHER" id="PTHR11626">
    <property type="entry name" value="FARNESYL-DIPHOSPHATE FARNESYLTRANSFERASE"/>
    <property type="match status" value="1"/>
</dbReference>
<keyword evidence="7" id="KW-1185">Reference proteome</keyword>
<dbReference type="InterPro" id="IPR008949">
    <property type="entry name" value="Isoprenoid_synthase_dom_sf"/>
</dbReference>
<dbReference type="InterPro" id="IPR019845">
    <property type="entry name" value="Squalene/phytoene_synthase_CS"/>
</dbReference>
<dbReference type="GO" id="GO:0005789">
    <property type="term" value="C:endoplasmic reticulum membrane"/>
    <property type="evidence" value="ECO:0007669"/>
    <property type="project" value="TreeGrafter"/>
</dbReference>
<comment type="cofactor">
    <cofactor evidence="1 5">
        <name>Mg(2+)</name>
        <dbReference type="ChEBI" id="CHEBI:18420"/>
    </cofactor>
</comment>
<evidence type="ECO:0000256" key="1">
    <source>
        <dbReference type="ARBA" id="ARBA00001946"/>
    </source>
</evidence>
<comment type="similarity">
    <text evidence="2 5">Belongs to the phytoene/squalene synthase family.</text>
</comment>
<accession>A0A0C3A955</accession>